<dbReference type="Gene3D" id="3.30.70.870">
    <property type="entry name" value="Elongation Factor G (Translational Gtpase), domain 3"/>
    <property type="match status" value="1"/>
</dbReference>
<dbReference type="AlphaFoldDB" id="A0A644ZVT9"/>
<dbReference type="Pfam" id="PF21018">
    <property type="entry name" value="BipA_C"/>
    <property type="match status" value="1"/>
</dbReference>
<evidence type="ECO:0000313" key="2">
    <source>
        <dbReference type="EMBL" id="MPM44877.1"/>
    </source>
</evidence>
<dbReference type="Gene3D" id="2.40.50.250">
    <property type="entry name" value="bipa protein"/>
    <property type="match status" value="1"/>
</dbReference>
<dbReference type="InterPro" id="IPR035647">
    <property type="entry name" value="EFG_III/V"/>
</dbReference>
<dbReference type="InterPro" id="IPR035651">
    <property type="entry name" value="BipA_V"/>
</dbReference>
<name>A0A644ZVT9_9ZZZZ</name>
<evidence type="ECO:0000259" key="1">
    <source>
        <dbReference type="SMART" id="SM00838"/>
    </source>
</evidence>
<gene>
    <name evidence="2" type="primary">typA_27</name>
    <name evidence="2" type="ORF">SDC9_91559</name>
</gene>
<sequence length="229" mass="25264">MSKPTVIIKEIEGVKCEPYERLFVDTPDEYNGTVIDLISQRKGEMVSMAPISSGYTRIEFIITSRGLFGARSDLMTATKGNAIVNTEFEGYSPLKGALSARARGSLIAFENGTTTSYGMYNAQDRGTMFIPNQLNVYEGMVIGESNDSSDLVVNPCKKKHLTAVRSTGADEALRLVPPRVMTLEKCLEFIADDELLEVTPQSLRLRKKILSNDLRAKQRAKDKLGMANA</sequence>
<dbReference type="Pfam" id="PF00679">
    <property type="entry name" value="EFG_C"/>
    <property type="match status" value="1"/>
</dbReference>
<dbReference type="SUPFAM" id="SSF54980">
    <property type="entry name" value="EF-G C-terminal domain-like"/>
    <property type="match status" value="1"/>
</dbReference>
<reference evidence="2" key="1">
    <citation type="submission" date="2019-08" db="EMBL/GenBank/DDBJ databases">
        <authorList>
            <person name="Kucharzyk K."/>
            <person name="Murdoch R.W."/>
            <person name="Higgins S."/>
            <person name="Loffler F."/>
        </authorList>
    </citation>
    <scope>NUCLEOTIDE SEQUENCE</scope>
</reference>
<proteinExistence type="predicted"/>
<dbReference type="InterPro" id="IPR000640">
    <property type="entry name" value="EFG_V-like"/>
</dbReference>
<comment type="caution">
    <text evidence="2">The sequence shown here is derived from an EMBL/GenBank/DDBJ whole genome shotgun (WGS) entry which is preliminary data.</text>
</comment>
<dbReference type="CDD" id="cd03710">
    <property type="entry name" value="BipA_TypA_C"/>
    <property type="match status" value="1"/>
</dbReference>
<dbReference type="Gene3D" id="3.30.70.240">
    <property type="match status" value="1"/>
</dbReference>
<dbReference type="FunFam" id="3.30.70.240:FF:000002">
    <property type="entry name" value="GTP-binding protein TypA"/>
    <property type="match status" value="1"/>
</dbReference>
<organism evidence="2">
    <name type="scientific">bioreactor metagenome</name>
    <dbReference type="NCBI Taxonomy" id="1076179"/>
    <lineage>
        <taxon>unclassified sequences</taxon>
        <taxon>metagenomes</taxon>
        <taxon>ecological metagenomes</taxon>
    </lineage>
</organism>
<dbReference type="EMBL" id="VSSQ01010653">
    <property type="protein sequence ID" value="MPM44877.1"/>
    <property type="molecule type" value="Genomic_DNA"/>
</dbReference>
<dbReference type="InterPro" id="IPR042116">
    <property type="entry name" value="TypA/BipA_C"/>
</dbReference>
<protein>
    <submittedName>
        <fullName evidence="2">GTP-binding protein TypA/BipA</fullName>
    </submittedName>
</protein>
<dbReference type="FunFam" id="2.40.50.250:FF:000001">
    <property type="entry name" value="GTP-binding protein TypA"/>
    <property type="match status" value="1"/>
</dbReference>
<dbReference type="SMART" id="SM00838">
    <property type="entry name" value="EFG_C"/>
    <property type="match status" value="1"/>
</dbReference>
<feature type="domain" description="Elongation factor EFG" evidence="1">
    <location>
        <begin position="14"/>
        <end position="102"/>
    </location>
</feature>
<accession>A0A644ZVT9</accession>
<dbReference type="InterPro" id="IPR048876">
    <property type="entry name" value="BipA_C"/>
</dbReference>